<reference evidence="2" key="1">
    <citation type="submission" date="2021-02" db="EMBL/GenBank/DDBJ databases">
        <authorList>
            <person name="Dougan E. K."/>
            <person name="Rhodes N."/>
            <person name="Thang M."/>
            <person name="Chan C."/>
        </authorList>
    </citation>
    <scope>NUCLEOTIDE SEQUENCE</scope>
</reference>
<gene>
    <name evidence="2" type="ORF">SNEC2469_LOCUS24747</name>
</gene>
<feature type="region of interest" description="Disordered" evidence="1">
    <location>
        <begin position="490"/>
        <end position="561"/>
    </location>
</feature>
<proteinExistence type="predicted"/>
<dbReference type="AlphaFoldDB" id="A0A812ZH17"/>
<sequence length="669" mass="73342">PLKDDIADFIAGTACFAQGQNIRDEAVLCGCCRLASMGGSGGQGEGLGSQVRLRDAARNNPDDAKRVRQHINSQLSDADRLGALLHVLMKEAADWVLPNHQMIPAAAEGRNVFLQVVKRNPSAQHRVRAADALAKQLSHLDVCVAVHSTVTASADDASVSLLPQRQTSGSMDLLLFDPPRVQSIPEAMEGVTEWTETQVDTRYVPKGLPLLPEYLQQEASTLVSHMARMQAIVGSPRETALVIVHSDEGAKPQLAVLERFLDYGLVQSEFLRDDSSGWLLSKDALSHLSLQLQLRKPEPVFSRPGGPPALTWSRMQLLCFLHSEGWECHFLTDKEDKNSVLPLDLSFRTSDDKCIYVLQGTLHRRYLTVLAFADAGLRLCTDDSEEPKILHFEPLAYYDKLLGLDVATQKKTRHALQDAGAVPANAFQRPEVDSNPLEFQPELSDMPLQADAAPGDDVNIDAGGIGSPLRFEDDFEGADAEELMALFDSDDEAKEASGSSSGSSKSSSSSSSSSSDSSGDSNDAGDDPDPNAEAPAAPVDRRRPRPEQQDEAPPAARQRRDETFEWRGFRFTFRPGGQAKNPAYMVLCRYHSRSHMGTRCTRTLSYASEADKDLVLRKLKSWCVRAADYEYTSPDPQRLLHQQYDRAGANVLTDAELEAAALPPLPSRD</sequence>
<organism evidence="2 3">
    <name type="scientific">Symbiodinium necroappetens</name>
    <dbReference type="NCBI Taxonomy" id="1628268"/>
    <lineage>
        <taxon>Eukaryota</taxon>
        <taxon>Sar</taxon>
        <taxon>Alveolata</taxon>
        <taxon>Dinophyceae</taxon>
        <taxon>Suessiales</taxon>
        <taxon>Symbiodiniaceae</taxon>
        <taxon>Symbiodinium</taxon>
    </lineage>
</organism>
<dbReference type="OrthoDB" id="430655at2759"/>
<dbReference type="Proteomes" id="UP000601435">
    <property type="component" value="Unassembled WGS sequence"/>
</dbReference>
<dbReference type="EMBL" id="CAJNJA010048036">
    <property type="protein sequence ID" value="CAE7828390.1"/>
    <property type="molecule type" value="Genomic_DNA"/>
</dbReference>
<evidence type="ECO:0000313" key="3">
    <source>
        <dbReference type="Proteomes" id="UP000601435"/>
    </source>
</evidence>
<feature type="non-terminal residue" evidence="2">
    <location>
        <position position="1"/>
    </location>
</feature>
<name>A0A812ZH17_9DINO</name>
<feature type="compositionally biased region" description="Basic and acidic residues" evidence="1">
    <location>
        <begin position="539"/>
        <end position="548"/>
    </location>
</feature>
<feature type="compositionally biased region" description="Low complexity" evidence="1">
    <location>
        <begin position="496"/>
        <end position="522"/>
    </location>
</feature>
<keyword evidence="3" id="KW-1185">Reference proteome</keyword>
<evidence type="ECO:0000313" key="2">
    <source>
        <dbReference type="EMBL" id="CAE7828390.1"/>
    </source>
</evidence>
<accession>A0A812ZH17</accession>
<comment type="caution">
    <text evidence="2">The sequence shown here is derived from an EMBL/GenBank/DDBJ whole genome shotgun (WGS) entry which is preliminary data.</text>
</comment>
<protein>
    <submittedName>
        <fullName evidence="2">Uncharacterized protein</fullName>
    </submittedName>
</protein>
<evidence type="ECO:0000256" key="1">
    <source>
        <dbReference type="SAM" id="MobiDB-lite"/>
    </source>
</evidence>